<dbReference type="AlphaFoldDB" id="A0A151J191"/>
<keyword evidence="3" id="KW-1185">Reference proteome</keyword>
<proteinExistence type="predicted"/>
<keyword evidence="1" id="KW-0732">Signal</keyword>
<protein>
    <submittedName>
        <fullName evidence="2">Uncharacterized protein</fullName>
    </submittedName>
</protein>
<evidence type="ECO:0000313" key="3">
    <source>
        <dbReference type="Proteomes" id="UP000078492"/>
    </source>
</evidence>
<evidence type="ECO:0000256" key="1">
    <source>
        <dbReference type="SAM" id="SignalP"/>
    </source>
</evidence>
<feature type="signal peptide" evidence="1">
    <location>
        <begin position="1"/>
        <end position="18"/>
    </location>
</feature>
<sequence length="78" mass="8419">MKAFYVFLFLAFIGMVFAKDIFNRQQESCPPPQSGCEGLISIVIKILTLLGYILSDLCEGSEGPEVAANLCLIGCCPA</sequence>
<name>A0A151J191_9HYME</name>
<evidence type="ECO:0000313" key="2">
    <source>
        <dbReference type="EMBL" id="KYN15591.1"/>
    </source>
</evidence>
<accession>A0A151J191</accession>
<dbReference type="EMBL" id="KQ980534">
    <property type="protein sequence ID" value="KYN15591.1"/>
    <property type="molecule type" value="Genomic_DNA"/>
</dbReference>
<feature type="chain" id="PRO_5007582416" evidence="1">
    <location>
        <begin position="19"/>
        <end position="78"/>
    </location>
</feature>
<gene>
    <name evidence="2" type="ORF">ALC57_12176</name>
</gene>
<reference evidence="2 3" key="1">
    <citation type="submission" date="2015-09" db="EMBL/GenBank/DDBJ databases">
        <title>Trachymyrmex cornetzi WGS genome.</title>
        <authorList>
            <person name="Nygaard S."/>
            <person name="Hu H."/>
            <person name="Boomsma J."/>
            <person name="Zhang G."/>
        </authorList>
    </citation>
    <scope>NUCLEOTIDE SEQUENCE [LARGE SCALE GENOMIC DNA]</scope>
    <source>
        <strain evidence="2">Tcor2-1</strain>
        <tissue evidence="2">Whole body</tissue>
    </source>
</reference>
<organism evidence="2 3">
    <name type="scientific">Trachymyrmex cornetzi</name>
    <dbReference type="NCBI Taxonomy" id="471704"/>
    <lineage>
        <taxon>Eukaryota</taxon>
        <taxon>Metazoa</taxon>
        <taxon>Ecdysozoa</taxon>
        <taxon>Arthropoda</taxon>
        <taxon>Hexapoda</taxon>
        <taxon>Insecta</taxon>
        <taxon>Pterygota</taxon>
        <taxon>Neoptera</taxon>
        <taxon>Endopterygota</taxon>
        <taxon>Hymenoptera</taxon>
        <taxon>Apocrita</taxon>
        <taxon>Aculeata</taxon>
        <taxon>Formicoidea</taxon>
        <taxon>Formicidae</taxon>
        <taxon>Myrmicinae</taxon>
        <taxon>Trachymyrmex</taxon>
    </lineage>
</organism>
<dbReference type="Proteomes" id="UP000078492">
    <property type="component" value="Unassembled WGS sequence"/>
</dbReference>